<reference evidence="3 4" key="1">
    <citation type="journal article" date="2011" name="Science">
        <title>The Selaginella genome identifies genetic changes associated with the evolution of vascular plants.</title>
        <authorList>
            <person name="Banks J.A."/>
            <person name="Nishiyama T."/>
            <person name="Hasebe M."/>
            <person name="Bowman J.L."/>
            <person name="Gribskov M."/>
            <person name="dePamphilis C."/>
            <person name="Albert V.A."/>
            <person name="Aono N."/>
            <person name="Aoyama T."/>
            <person name="Ambrose B.A."/>
            <person name="Ashton N.W."/>
            <person name="Axtell M.J."/>
            <person name="Barker E."/>
            <person name="Barker M.S."/>
            <person name="Bennetzen J.L."/>
            <person name="Bonawitz N.D."/>
            <person name="Chapple C."/>
            <person name="Cheng C."/>
            <person name="Correa L.G."/>
            <person name="Dacre M."/>
            <person name="DeBarry J."/>
            <person name="Dreyer I."/>
            <person name="Elias M."/>
            <person name="Engstrom E.M."/>
            <person name="Estelle M."/>
            <person name="Feng L."/>
            <person name="Finet C."/>
            <person name="Floyd S.K."/>
            <person name="Frommer W.B."/>
            <person name="Fujita T."/>
            <person name="Gramzow L."/>
            <person name="Gutensohn M."/>
            <person name="Harholt J."/>
            <person name="Hattori M."/>
            <person name="Heyl A."/>
            <person name="Hirai T."/>
            <person name="Hiwatashi Y."/>
            <person name="Ishikawa M."/>
            <person name="Iwata M."/>
            <person name="Karol K.G."/>
            <person name="Koehler B."/>
            <person name="Kolukisaoglu U."/>
            <person name="Kubo M."/>
            <person name="Kurata T."/>
            <person name="Lalonde S."/>
            <person name="Li K."/>
            <person name="Li Y."/>
            <person name="Litt A."/>
            <person name="Lyons E."/>
            <person name="Manning G."/>
            <person name="Maruyama T."/>
            <person name="Michael T.P."/>
            <person name="Mikami K."/>
            <person name="Miyazaki S."/>
            <person name="Morinaga S."/>
            <person name="Murata T."/>
            <person name="Mueller-Roeber B."/>
            <person name="Nelson D.R."/>
            <person name="Obara M."/>
            <person name="Oguri Y."/>
            <person name="Olmstead R.G."/>
            <person name="Onodera N."/>
            <person name="Petersen B.L."/>
            <person name="Pils B."/>
            <person name="Prigge M."/>
            <person name="Rensing S.A."/>
            <person name="Riano-Pachon D.M."/>
            <person name="Roberts A.W."/>
            <person name="Sato Y."/>
            <person name="Scheller H.V."/>
            <person name="Schulz B."/>
            <person name="Schulz C."/>
            <person name="Shakirov E.V."/>
            <person name="Shibagaki N."/>
            <person name="Shinohara N."/>
            <person name="Shippen D.E."/>
            <person name="Soerensen I."/>
            <person name="Sotooka R."/>
            <person name="Sugimoto N."/>
            <person name="Sugita M."/>
            <person name="Sumikawa N."/>
            <person name="Tanurdzic M."/>
            <person name="Theissen G."/>
            <person name="Ulvskov P."/>
            <person name="Wakazuki S."/>
            <person name="Weng J.K."/>
            <person name="Willats W.W."/>
            <person name="Wipf D."/>
            <person name="Wolf P.G."/>
            <person name="Yang L."/>
            <person name="Zimmer A.D."/>
            <person name="Zhu Q."/>
            <person name="Mitros T."/>
            <person name="Hellsten U."/>
            <person name="Loque D."/>
            <person name="Otillar R."/>
            <person name="Salamov A."/>
            <person name="Schmutz J."/>
            <person name="Shapiro H."/>
            <person name="Lindquist E."/>
            <person name="Lucas S."/>
            <person name="Rokhsar D."/>
            <person name="Grigoriev I.V."/>
        </authorList>
    </citation>
    <scope>NUCLEOTIDE SEQUENCE [LARGE SCALE GENOMIC DNA]</scope>
</reference>
<dbReference type="OrthoDB" id="1856818at2759"/>
<sequence length="278" mass="29411">MGNLMSCVLICGAVEVVHVVHSDGHVERLIRPLDSSKVRKNSSHKRLNSSSFSGCSPPRADLLKCLSNLGGKSSSDGAAVESEPGRSYLLLPITNADDSSGAFQYKRLSSFQFYKSAFLSPKSSSSSKSLVAAPKDKNQTPSDKNGKTRRSPGDEHDDRKQLLKDSSQQPFKVRQEGGVTKLVVSKKYLQQLLSESNVKKSSSSSSSKDRHDHRGGAARATPTNGSSSSTAGISQPAALPGAAPPRVGRPGIWRPALESISEAAAAAAAIAAHHPQEP</sequence>
<dbReference type="Pfam" id="PF14009">
    <property type="entry name" value="PADRE"/>
    <property type="match status" value="1"/>
</dbReference>
<organism evidence="4">
    <name type="scientific">Selaginella moellendorffii</name>
    <name type="common">Spikemoss</name>
    <dbReference type="NCBI Taxonomy" id="88036"/>
    <lineage>
        <taxon>Eukaryota</taxon>
        <taxon>Viridiplantae</taxon>
        <taxon>Streptophyta</taxon>
        <taxon>Embryophyta</taxon>
        <taxon>Tracheophyta</taxon>
        <taxon>Lycopodiopsida</taxon>
        <taxon>Selaginellales</taxon>
        <taxon>Selaginellaceae</taxon>
        <taxon>Selaginella</taxon>
    </lineage>
</organism>
<dbReference type="InParanoid" id="D8R6F2"/>
<dbReference type="OMA" id="MSRVGVW"/>
<proteinExistence type="predicted"/>
<dbReference type="HOGENOM" id="CLU_1009719_0_0_1"/>
<feature type="chain" id="PRO_5003121539" evidence="2">
    <location>
        <begin position="23"/>
        <end position="278"/>
    </location>
</feature>
<dbReference type="Gramene" id="EFJ32662">
    <property type="protein sequence ID" value="EFJ32662"/>
    <property type="gene ID" value="SELMODRAFT_407681"/>
</dbReference>
<protein>
    <submittedName>
        <fullName evidence="3">Uncharacterized protein</fullName>
    </submittedName>
</protein>
<dbReference type="FunCoup" id="D8R6F2">
    <property type="interactions" value="272"/>
</dbReference>
<feature type="signal peptide" evidence="2">
    <location>
        <begin position="1"/>
        <end position="22"/>
    </location>
</feature>
<feature type="compositionally biased region" description="Polar residues" evidence="1">
    <location>
        <begin position="221"/>
        <end position="233"/>
    </location>
</feature>
<gene>
    <name evidence="3" type="ORF">SELMODRAFT_407681</name>
</gene>
<keyword evidence="2" id="KW-0732">Signal</keyword>
<feature type="compositionally biased region" description="Low complexity" evidence="1">
    <location>
        <begin position="120"/>
        <end position="133"/>
    </location>
</feature>
<keyword evidence="4" id="KW-1185">Reference proteome</keyword>
<evidence type="ECO:0000256" key="2">
    <source>
        <dbReference type="SAM" id="SignalP"/>
    </source>
</evidence>
<feature type="compositionally biased region" description="Low complexity" evidence="1">
    <location>
        <begin position="236"/>
        <end position="251"/>
    </location>
</feature>
<dbReference type="Proteomes" id="UP000001514">
    <property type="component" value="Unassembled WGS sequence"/>
</dbReference>
<accession>D8R6F2</accession>
<name>D8R6F2_SELML</name>
<evidence type="ECO:0000313" key="3">
    <source>
        <dbReference type="EMBL" id="EFJ32662.1"/>
    </source>
</evidence>
<feature type="region of interest" description="Disordered" evidence="1">
    <location>
        <begin position="120"/>
        <end position="174"/>
    </location>
</feature>
<feature type="compositionally biased region" description="Basic and acidic residues" evidence="1">
    <location>
        <begin position="151"/>
        <end position="163"/>
    </location>
</feature>
<feature type="region of interest" description="Disordered" evidence="1">
    <location>
        <begin position="194"/>
        <end position="254"/>
    </location>
</feature>
<dbReference type="KEGG" id="smo:SELMODRAFT_407681"/>
<dbReference type="EMBL" id="GL377572">
    <property type="protein sequence ID" value="EFJ32662.1"/>
    <property type="molecule type" value="Genomic_DNA"/>
</dbReference>
<evidence type="ECO:0000313" key="4">
    <source>
        <dbReference type="Proteomes" id="UP000001514"/>
    </source>
</evidence>
<evidence type="ECO:0000256" key="1">
    <source>
        <dbReference type="SAM" id="MobiDB-lite"/>
    </source>
</evidence>
<dbReference type="InterPro" id="IPR025322">
    <property type="entry name" value="PADRE_dom"/>
</dbReference>
<dbReference type="AlphaFoldDB" id="D8R6F2"/>